<dbReference type="Gene3D" id="3.40.50.150">
    <property type="entry name" value="Vaccinia Virus protein VP39"/>
    <property type="match status" value="1"/>
</dbReference>
<dbReference type="EMBL" id="BRYB01000544">
    <property type="protein sequence ID" value="GMI32319.1"/>
    <property type="molecule type" value="Genomic_DNA"/>
</dbReference>
<evidence type="ECO:0000313" key="1">
    <source>
        <dbReference type="EMBL" id="GMI32319.1"/>
    </source>
</evidence>
<proteinExistence type="predicted"/>
<dbReference type="SUPFAM" id="SSF53335">
    <property type="entry name" value="S-adenosyl-L-methionine-dependent methyltransferases"/>
    <property type="match status" value="1"/>
</dbReference>
<gene>
    <name evidence="1" type="ORF">TeGR_g1564</name>
</gene>
<comment type="caution">
    <text evidence="1">The sequence shown here is derived from an EMBL/GenBank/DDBJ whole genome shotgun (WGS) entry which is preliminary data.</text>
</comment>
<sequence length="361" mass="38203">MLRRSHPLLLRRSLPLLLPPRSLGYMAGLQSVGPSAPFPDFDVAFSILREVAEVDPAVIEDFEADLWADSKQRFVYGTKAISVIDTEIPSNKPRGGQAIRSLINNRQPSLIQTSILIPQVNAGGPLNPSAPPPLTGPAGTHLGGLALALPLWRCLDRGDSGAPKFAGAPAVAICGAGGCSLPSLLASLGASVSACEPCQDTIDAANVFFGAGEAPFRLRRCDAETFLADERDLDVLIIDAADGHCPPLSMREPSFWSSLVSPALHPSGVVAVNMIGEPGDQAAFQSTMSEGLPRHNVFSVKAPAIAEVSDRHRLLFAAPKETDLDTATSLMFSEEVMGNGVVRDDKAWLEVFEEGMGMGTS</sequence>
<reference evidence="1 2" key="1">
    <citation type="journal article" date="2023" name="Commun. Biol.">
        <title>Genome analysis of Parmales, the sister group of diatoms, reveals the evolutionary specialization of diatoms from phago-mixotrophs to photoautotrophs.</title>
        <authorList>
            <person name="Ban H."/>
            <person name="Sato S."/>
            <person name="Yoshikawa S."/>
            <person name="Yamada K."/>
            <person name="Nakamura Y."/>
            <person name="Ichinomiya M."/>
            <person name="Sato N."/>
            <person name="Blanc-Mathieu R."/>
            <person name="Endo H."/>
            <person name="Kuwata A."/>
            <person name="Ogata H."/>
        </authorList>
    </citation>
    <scope>NUCLEOTIDE SEQUENCE [LARGE SCALE GENOMIC DNA]</scope>
</reference>
<dbReference type="Proteomes" id="UP001165060">
    <property type="component" value="Unassembled WGS sequence"/>
</dbReference>
<dbReference type="InterPro" id="IPR029063">
    <property type="entry name" value="SAM-dependent_MTases_sf"/>
</dbReference>
<protein>
    <submittedName>
        <fullName evidence="1">Uncharacterized protein</fullName>
    </submittedName>
</protein>
<name>A0ABQ6MTP9_9STRA</name>
<evidence type="ECO:0000313" key="2">
    <source>
        <dbReference type="Proteomes" id="UP001165060"/>
    </source>
</evidence>
<accession>A0ABQ6MTP9</accession>
<keyword evidence="2" id="KW-1185">Reference proteome</keyword>
<organism evidence="1 2">
    <name type="scientific">Tetraparma gracilis</name>
    <dbReference type="NCBI Taxonomy" id="2962635"/>
    <lineage>
        <taxon>Eukaryota</taxon>
        <taxon>Sar</taxon>
        <taxon>Stramenopiles</taxon>
        <taxon>Ochrophyta</taxon>
        <taxon>Bolidophyceae</taxon>
        <taxon>Parmales</taxon>
        <taxon>Triparmaceae</taxon>
        <taxon>Tetraparma</taxon>
    </lineage>
</organism>